<protein>
    <submittedName>
        <fullName evidence="1">Uncharacterized protein</fullName>
    </submittedName>
</protein>
<name>A0ABD3MNV9_9STRA</name>
<sequence>MTTVMTKQRNDLKAHDGLKYPVGCSVWYNFNSNGSSFNQGKIQTTDSGYFSINLVAEDKIAFGAVQCGWVDDKEVSGEIVFCASRLKGSAIATYSVLYWDGSNRTKIIHGVTSTLIRSRQVNSDAEVNAIEQRQVCHVIEEGTPRSQFLTIQIHRTTTNANSTYLCPNGY</sequence>
<gene>
    <name evidence="1" type="ORF">ACHAWO_007072</name>
</gene>
<evidence type="ECO:0000313" key="2">
    <source>
        <dbReference type="Proteomes" id="UP001530400"/>
    </source>
</evidence>
<dbReference type="EMBL" id="JALLPJ020001397">
    <property type="protein sequence ID" value="KAL3765694.1"/>
    <property type="molecule type" value="Genomic_DNA"/>
</dbReference>
<comment type="caution">
    <text evidence="1">The sequence shown here is derived from an EMBL/GenBank/DDBJ whole genome shotgun (WGS) entry which is preliminary data.</text>
</comment>
<organism evidence="1 2">
    <name type="scientific">Cyclotella atomus</name>
    <dbReference type="NCBI Taxonomy" id="382360"/>
    <lineage>
        <taxon>Eukaryota</taxon>
        <taxon>Sar</taxon>
        <taxon>Stramenopiles</taxon>
        <taxon>Ochrophyta</taxon>
        <taxon>Bacillariophyta</taxon>
        <taxon>Coscinodiscophyceae</taxon>
        <taxon>Thalassiosirophycidae</taxon>
        <taxon>Stephanodiscales</taxon>
        <taxon>Stephanodiscaceae</taxon>
        <taxon>Cyclotella</taxon>
    </lineage>
</organism>
<evidence type="ECO:0000313" key="1">
    <source>
        <dbReference type="EMBL" id="KAL3765694.1"/>
    </source>
</evidence>
<dbReference type="AlphaFoldDB" id="A0ABD3MNV9"/>
<accession>A0ABD3MNV9</accession>
<keyword evidence="2" id="KW-1185">Reference proteome</keyword>
<proteinExistence type="predicted"/>
<dbReference type="Proteomes" id="UP001530400">
    <property type="component" value="Unassembled WGS sequence"/>
</dbReference>
<reference evidence="1 2" key="1">
    <citation type="submission" date="2024-10" db="EMBL/GenBank/DDBJ databases">
        <title>Updated reference genomes for cyclostephanoid diatoms.</title>
        <authorList>
            <person name="Roberts W.R."/>
            <person name="Alverson A.J."/>
        </authorList>
    </citation>
    <scope>NUCLEOTIDE SEQUENCE [LARGE SCALE GENOMIC DNA]</scope>
    <source>
        <strain evidence="1 2">AJA010-31</strain>
    </source>
</reference>